<reference evidence="2" key="1">
    <citation type="submission" date="2016-11" db="EMBL/GenBank/DDBJ databases">
        <authorList>
            <person name="Varghese N."/>
            <person name="Submissions S."/>
        </authorList>
    </citation>
    <scope>NUCLEOTIDE SEQUENCE [LARGE SCALE GENOMIC DNA]</scope>
    <source>
        <strain evidence="2">DSM 16579</strain>
    </source>
</reference>
<proteinExistence type="predicted"/>
<dbReference type="OrthoDB" id="9993222at2"/>
<gene>
    <name evidence="1" type="ORF">SAMN02745753_00498</name>
</gene>
<evidence type="ECO:0000313" key="1">
    <source>
        <dbReference type="EMBL" id="SHE60708.1"/>
    </source>
</evidence>
<dbReference type="Proteomes" id="UP000184517">
    <property type="component" value="Unassembled WGS sequence"/>
</dbReference>
<name>A0A1M4UVJ6_9GAMM</name>
<dbReference type="EMBL" id="FQVF01000003">
    <property type="protein sequence ID" value="SHE60708.1"/>
    <property type="molecule type" value="Genomic_DNA"/>
</dbReference>
<evidence type="ECO:0000313" key="2">
    <source>
        <dbReference type="Proteomes" id="UP000184517"/>
    </source>
</evidence>
<dbReference type="RefSeq" id="WP_072838149.1">
    <property type="nucleotide sequence ID" value="NZ_FQVF01000003.1"/>
</dbReference>
<sequence length="147" mass="16837">MKASLSTGTLRYANDALRYGFTRLATKKSVRRDEVARLYGVSESLTDKVSRTEKTNLCLTIKVVLLDVMLSNVNETFGRKPDKANFWLLFGRLQKVTRSAERKKGQEYKAFEWKQIKNTLSKVFFTGMSLVNSHAPICIVLLSMHFH</sequence>
<protein>
    <submittedName>
        <fullName evidence="1">Uncharacterized protein</fullName>
    </submittedName>
</protein>
<accession>A0A1M4UVJ6</accession>
<keyword evidence="2" id="KW-1185">Reference proteome</keyword>
<dbReference type="AlphaFoldDB" id="A0A1M4UVJ6"/>
<organism evidence="1 2">
    <name type="scientific">Marinomonas polaris DSM 16579</name>
    <dbReference type="NCBI Taxonomy" id="1122206"/>
    <lineage>
        <taxon>Bacteria</taxon>
        <taxon>Pseudomonadati</taxon>
        <taxon>Pseudomonadota</taxon>
        <taxon>Gammaproteobacteria</taxon>
        <taxon>Oceanospirillales</taxon>
        <taxon>Oceanospirillaceae</taxon>
        <taxon>Marinomonas</taxon>
    </lineage>
</organism>